<dbReference type="AlphaFoldDB" id="A0A9W6Z2Z6"/>
<comment type="caution">
    <text evidence="2">The sequence shown here is derived from an EMBL/GenBank/DDBJ whole genome shotgun (WGS) entry which is preliminary data.</text>
</comment>
<protein>
    <submittedName>
        <fullName evidence="2">Unnamed protein product</fullName>
    </submittedName>
</protein>
<organism evidence="2 3">
    <name type="scientific">Ambrosiozyma monospora</name>
    <name type="common">Yeast</name>
    <name type="synonym">Endomycopsis monosporus</name>
    <dbReference type="NCBI Taxonomy" id="43982"/>
    <lineage>
        <taxon>Eukaryota</taxon>
        <taxon>Fungi</taxon>
        <taxon>Dikarya</taxon>
        <taxon>Ascomycota</taxon>
        <taxon>Saccharomycotina</taxon>
        <taxon>Pichiomycetes</taxon>
        <taxon>Pichiales</taxon>
        <taxon>Pichiaceae</taxon>
        <taxon>Ambrosiozyma</taxon>
    </lineage>
</organism>
<dbReference type="OrthoDB" id="3984838at2759"/>
<sequence>MNTFSRSIPRIRFSVRQCRCMSTEEEGAQLLKRLRSITLEAQSILTETIERDRKNLNIRRSTNNSESALEINNKPKEKPTLKHQDRFREQLENSRSHRNQQSKDVGPSTSSRFSYDSKTKKTVDKLKTPYYTVPGGVDLKPGKLTKFLRETEEQQIQTDEFNNAITKYPISIILSSNSETIGVQFKKMVDELEQINYGENWPRDPNDVELLVDHHISGRIRLLRSFLKSNNSGVDDGEIAPKTDFLIACLSRHHITSSLQFFDVFNKRLKTHFNIHCAVLNVPTCPVLGLVKNPANRLNEQENHYLEKTFINIAKLGLTKVHKMEDGTLILTHPPQVKHKFNLEL</sequence>
<feature type="compositionally biased region" description="Basic and acidic residues" evidence="1">
    <location>
        <begin position="73"/>
        <end position="95"/>
    </location>
</feature>
<accession>A0A9W6Z2Z6</accession>
<evidence type="ECO:0000313" key="3">
    <source>
        <dbReference type="Proteomes" id="UP001165063"/>
    </source>
</evidence>
<reference evidence="2" key="1">
    <citation type="submission" date="2023-04" db="EMBL/GenBank/DDBJ databases">
        <title>Ambrosiozyma monospora NBRC 1965.</title>
        <authorList>
            <person name="Ichikawa N."/>
            <person name="Sato H."/>
            <person name="Tonouchi N."/>
        </authorList>
    </citation>
    <scope>NUCLEOTIDE SEQUENCE</scope>
    <source>
        <strain evidence="2">NBRC 1965</strain>
    </source>
</reference>
<name>A0A9W6Z2Z6_AMBMO</name>
<evidence type="ECO:0000313" key="2">
    <source>
        <dbReference type="EMBL" id="GMG39853.1"/>
    </source>
</evidence>
<dbReference type="Proteomes" id="UP001165063">
    <property type="component" value="Unassembled WGS sequence"/>
</dbReference>
<evidence type="ECO:0000256" key="1">
    <source>
        <dbReference type="SAM" id="MobiDB-lite"/>
    </source>
</evidence>
<dbReference type="EMBL" id="BSXU01003241">
    <property type="protein sequence ID" value="GMG39853.1"/>
    <property type="molecule type" value="Genomic_DNA"/>
</dbReference>
<feature type="region of interest" description="Disordered" evidence="1">
    <location>
        <begin position="61"/>
        <end position="119"/>
    </location>
</feature>
<gene>
    <name evidence="2" type="ORF">Amon01_000567600</name>
</gene>
<keyword evidence="3" id="KW-1185">Reference proteome</keyword>
<proteinExistence type="predicted"/>